<reference evidence="2 3" key="1">
    <citation type="submission" date="2017-08" db="EMBL/GenBank/DDBJ databases">
        <title>Aliifodinibius alkalisoli sp. nov., isolated from saline alkaline soil.</title>
        <authorList>
            <person name="Liu D."/>
            <person name="Zhang G."/>
        </authorList>
    </citation>
    <scope>NUCLEOTIDE SEQUENCE [LARGE SCALE GENOMIC DNA]</scope>
    <source>
        <strain evidence="2 3">WN023</strain>
    </source>
</reference>
<evidence type="ECO:0000256" key="1">
    <source>
        <dbReference type="SAM" id="Phobius"/>
    </source>
</evidence>
<comment type="caution">
    <text evidence="2">The sequence shown here is derived from an EMBL/GenBank/DDBJ whole genome shotgun (WGS) entry which is preliminary data.</text>
</comment>
<dbReference type="EMBL" id="NSKE01000001">
    <property type="protein sequence ID" value="PAU95556.1"/>
    <property type="molecule type" value="Genomic_DNA"/>
</dbReference>
<feature type="transmembrane region" description="Helical" evidence="1">
    <location>
        <begin position="21"/>
        <end position="38"/>
    </location>
</feature>
<keyword evidence="1" id="KW-0812">Transmembrane</keyword>
<feature type="transmembrane region" description="Helical" evidence="1">
    <location>
        <begin position="166"/>
        <end position="190"/>
    </location>
</feature>
<keyword evidence="3" id="KW-1185">Reference proteome</keyword>
<feature type="transmembrane region" description="Helical" evidence="1">
    <location>
        <begin position="115"/>
        <end position="132"/>
    </location>
</feature>
<accession>A0A2A2GD41</accession>
<protein>
    <submittedName>
        <fullName evidence="2">Uncharacterized protein</fullName>
    </submittedName>
</protein>
<sequence>MKSKQIKEQTITFLKKWWASLLMLPLIFYSLHQVYWAINYNIFFAVNYNYPFPLDIVYLFVDTFLLIVHEAGHTFFGLLGFRFLTILGGSLFQILLPLVILGYCWINRKYIGLQFSYLLVGFSWLDVATYVADGSARQLPLIGGLGKESHDWYNLLVRMNVLEYDFTIGISFVVIGILCYLMALAIPLIYQRHEQVDLDLSLN</sequence>
<feature type="transmembrane region" description="Helical" evidence="1">
    <location>
        <begin position="50"/>
        <end position="68"/>
    </location>
</feature>
<keyword evidence="1" id="KW-1133">Transmembrane helix</keyword>
<gene>
    <name evidence="2" type="ORF">CK503_00375</name>
</gene>
<dbReference type="OrthoDB" id="9801221at2"/>
<evidence type="ECO:0000313" key="3">
    <source>
        <dbReference type="Proteomes" id="UP000218831"/>
    </source>
</evidence>
<dbReference type="Proteomes" id="UP000218831">
    <property type="component" value="Unassembled WGS sequence"/>
</dbReference>
<dbReference type="AlphaFoldDB" id="A0A2A2GD41"/>
<name>A0A2A2GD41_9BACT</name>
<dbReference type="RefSeq" id="WP_095604801.1">
    <property type="nucleotide sequence ID" value="NZ_NSKE01000001.1"/>
</dbReference>
<evidence type="ECO:0000313" key="2">
    <source>
        <dbReference type="EMBL" id="PAU95556.1"/>
    </source>
</evidence>
<keyword evidence="1" id="KW-0472">Membrane</keyword>
<proteinExistence type="predicted"/>
<feature type="transmembrane region" description="Helical" evidence="1">
    <location>
        <begin position="80"/>
        <end position="103"/>
    </location>
</feature>
<organism evidence="2 3">
    <name type="scientific">Fodinibius salipaludis</name>
    <dbReference type="NCBI Taxonomy" id="2032627"/>
    <lineage>
        <taxon>Bacteria</taxon>
        <taxon>Pseudomonadati</taxon>
        <taxon>Balneolota</taxon>
        <taxon>Balneolia</taxon>
        <taxon>Balneolales</taxon>
        <taxon>Balneolaceae</taxon>
        <taxon>Fodinibius</taxon>
    </lineage>
</organism>